<evidence type="ECO:0000313" key="1">
    <source>
        <dbReference type="EMBL" id="KKI98079.1"/>
    </source>
</evidence>
<dbReference type="EMBL" id="AJTX02000010">
    <property type="protein sequence ID" value="KKI98079.1"/>
    <property type="molecule type" value="Genomic_DNA"/>
</dbReference>
<comment type="caution">
    <text evidence="1">The sequence shown here is derived from an EMBL/GenBank/DDBJ whole genome shotgun (WGS) entry which is preliminary data.</text>
</comment>
<evidence type="ECO:0000313" key="2">
    <source>
        <dbReference type="Proteomes" id="UP000034681"/>
    </source>
</evidence>
<sequence>MGQDLKISVCSLEKTGDQAGGFWRLGQEAGAGGWVEDKPAIGPGIFEIPGFFWNNADQWTTLPQKPGIWASIPIEL</sequence>
<accession>A0A0M2PP78</accession>
<gene>
    <name evidence="1" type="ORF">PROH_20335</name>
</gene>
<keyword evidence="2" id="KW-1185">Reference proteome</keyword>
<dbReference type="Proteomes" id="UP000034681">
    <property type="component" value="Unassembled WGS sequence"/>
</dbReference>
<dbReference type="AlphaFoldDB" id="A0A0M2PP78"/>
<organism evidence="1 2">
    <name type="scientific">Prochlorothrix hollandica PCC 9006 = CALU 1027</name>
    <dbReference type="NCBI Taxonomy" id="317619"/>
    <lineage>
        <taxon>Bacteria</taxon>
        <taxon>Bacillati</taxon>
        <taxon>Cyanobacteriota</taxon>
        <taxon>Cyanophyceae</taxon>
        <taxon>Prochlorotrichales</taxon>
        <taxon>Prochlorotrichaceae</taxon>
        <taxon>Prochlorothrix</taxon>
    </lineage>
</organism>
<name>A0A0M2PP78_PROHO</name>
<proteinExistence type="predicted"/>
<protein>
    <submittedName>
        <fullName evidence="1">Uncharacterized protein</fullName>
    </submittedName>
</protein>
<reference evidence="1" key="1">
    <citation type="submission" date="2012-04" db="EMBL/GenBank/DDBJ databases">
        <authorList>
            <person name="Borisov I.G."/>
            <person name="Ivanikova N.V."/>
            <person name="Pinevich A.V."/>
        </authorList>
    </citation>
    <scope>NUCLEOTIDE SEQUENCE</scope>
    <source>
        <strain evidence="1">CALU 1027</strain>
    </source>
</reference>